<dbReference type="InterPro" id="IPR014914">
    <property type="entry name" value="RES_dom"/>
</dbReference>
<sequence>MHNLPLKEISKIKLVSLSRIFFRLVLLTHTNEILNPQGNYECGGRYNPPKEFAALYLGESENVCKAERIGKTPDLFASQIIGKIEVSLGKVLDLTDDTNLEKLGLKKKDIMYIKKEGGWNLTQQIARLAYQMGVEAILFPSSTGKGNNLVVFDKHIKKESIKLMSKKKA</sequence>
<evidence type="ECO:0000259" key="1">
    <source>
        <dbReference type="Pfam" id="PF08808"/>
    </source>
</evidence>
<organism evidence="2">
    <name type="scientific">marine sediment metagenome</name>
    <dbReference type="NCBI Taxonomy" id="412755"/>
    <lineage>
        <taxon>unclassified sequences</taxon>
        <taxon>metagenomes</taxon>
        <taxon>ecological metagenomes</taxon>
    </lineage>
</organism>
<gene>
    <name evidence="2" type="ORF">S01H4_08074</name>
</gene>
<comment type="caution">
    <text evidence="2">The sequence shown here is derived from an EMBL/GenBank/DDBJ whole genome shotgun (WGS) entry which is preliminary data.</text>
</comment>
<accession>X1B429</accession>
<name>X1B429_9ZZZZ</name>
<protein>
    <recommendedName>
        <fullName evidence="1">RES domain-containing protein</fullName>
    </recommendedName>
</protein>
<evidence type="ECO:0000313" key="2">
    <source>
        <dbReference type="EMBL" id="GAG66786.1"/>
    </source>
</evidence>
<reference evidence="2" key="1">
    <citation type="journal article" date="2014" name="Front. Microbiol.">
        <title>High frequency of phylogenetically diverse reductive dehalogenase-homologous genes in deep subseafloor sedimentary metagenomes.</title>
        <authorList>
            <person name="Kawai M."/>
            <person name="Futagami T."/>
            <person name="Toyoda A."/>
            <person name="Takaki Y."/>
            <person name="Nishi S."/>
            <person name="Hori S."/>
            <person name="Arai W."/>
            <person name="Tsubouchi T."/>
            <person name="Morono Y."/>
            <person name="Uchiyama I."/>
            <person name="Ito T."/>
            <person name="Fujiyama A."/>
            <person name="Inagaki F."/>
            <person name="Takami H."/>
        </authorList>
    </citation>
    <scope>NUCLEOTIDE SEQUENCE</scope>
    <source>
        <strain evidence="2">Expedition CK06-06</strain>
    </source>
</reference>
<dbReference type="Pfam" id="PF08808">
    <property type="entry name" value="RES"/>
    <property type="match status" value="1"/>
</dbReference>
<feature type="domain" description="RES" evidence="1">
    <location>
        <begin position="30"/>
        <end position="155"/>
    </location>
</feature>
<proteinExistence type="predicted"/>
<dbReference type="EMBL" id="BART01002720">
    <property type="protein sequence ID" value="GAG66786.1"/>
    <property type="molecule type" value="Genomic_DNA"/>
</dbReference>
<dbReference type="AlphaFoldDB" id="X1B429"/>